<dbReference type="SUPFAM" id="SSF54001">
    <property type="entry name" value="Cysteine proteinases"/>
    <property type="match status" value="1"/>
</dbReference>
<dbReference type="OrthoDB" id="448954at2759"/>
<name>A0A9N9E181_9GLOM</name>
<evidence type="ECO:0000256" key="4">
    <source>
        <dbReference type="ARBA" id="ARBA00022723"/>
    </source>
</evidence>
<evidence type="ECO:0000313" key="7">
    <source>
        <dbReference type="Proteomes" id="UP000789342"/>
    </source>
</evidence>
<evidence type="ECO:0000313" key="6">
    <source>
        <dbReference type="EMBL" id="CAG8660332.1"/>
    </source>
</evidence>
<organism evidence="6 7">
    <name type="scientific">Acaulospora morrowiae</name>
    <dbReference type="NCBI Taxonomy" id="94023"/>
    <lineage>
        <taxon>Eukaryota</taxon>
        <taxon>Fungi</taxon>
        <taxon>Fungi incertae sedis</taxon>
        <taxon>Mucoromycota</taxon>
        <taxon>Glomeromycotina</taxon>
        <taxon>Glomeromycetes</taxon>
        <taxon>Diversisporales</taxon>
        <taxon>Acaulosporaceae</taxon>
        <taxon>Acaulospora</taxon>
    </lineage>
</organism>
<dbReference type="Proteomes" id="UP000789342">
    <property type="component" value="Unassembled WGS sequence"/>
</dbReference>
<protein>
    <recommendedName>
        <fullName evidence="1">glutathione gamma-glutamylcysteinyltransferase</fullName>
        <ecNumber evidence="1">2.3.2.15</ecNumber>
    </recommendedName>
</protein>
<keyword evidence="7" id="KW-1185">Reference proteome</keyword>
<dbReference type="GO" id="GO:0046872">
    <property type="term" value="F:metal ion binding"/>
    <property type="evidence" value="ECO:0007669"/>
    <property type="project" value="UniProtKB-KW"/>
</dbReference>
<dbReference type="FunFam" id="3.90.70.30:FF:000001">
    <property type="entry name" value="Glutathione gamma-glutamylcysteinyltransferase 1"/>
    <property type="match status" value="1"/>
</dbReference>
<dbReference type="InterPro" id="IPR038765">
    <property type="entry name" value="Papain-like_cys_pep_sf"/>
</dbReference>
<proteinExistence type="predicted"/>
<dbReference type="InterPro" id="IPR040409">
    <property type="entry name" value="PCS-like"/>
</dbReference>
<dbReference type="EC" id="2.3.2.15" evidence="1"/>
<keyword evidence="3" id="KW-0808">Transferase</keyword>
<evidence type="ECO:0000256" key="2">
    <source>
        <dbReference type="ARBA" id="ARBA00022539"/>
    </source>
</evidence>
<keyword evidence="2" id="KW-0104">Cadmium</keyword>
<evidence type="ECO:0000259" key="5">
    <source>
        <dbReference type="PROSITE" id="PS51443"/>
    </source>
</evidence>
<keyword evidence="4" id="KW-0479">Metal-binding</keyword>
<dbReference type="InterPro" id="IPR038156">
    <property type="entry name" value="PCS_N_sf"/>
</dbReference>
<dbReference type="GO" id="GO:0016756">
    <property type="term" value="F:glutathione gamma-glutamylcysteinyltransferase activity"/>
    <property type="evidence" value="ECO:0007669"/>
    <property type="project" value="UniProtKB-EC"/>
</dbReference>
<gene>
    <name evidence="6" type="ORF">AMORRO_LOCUS10378</name>
</gene>
<dbReference type="GO" id="GO:0010038">
    <property type="term" value="P:response to metal ion"/>
    <property type="evidence" value="ECO:0007669"/>
    <property type="project" value="InterPro"/>
</dbReference>
<dbReference type="EMBL" id="CAJVPV010011353">
    <property type="protein sequence ID" value="CAG8660332.1"/>
    <property type="molecule type" value="Genomic_DNA"/>
</dbReference>
<reference evidence="6" key="1">
    <citation type="submission" date="2021-06" db="EMBL/GenBank/DDBJ databases">
        <authorList>
            <person name="Kallberg Y."/>
            <person name="Tangrot J."/>
            <person name="Rosling A."/>
        </authorList>
    </citation>
    <scope>NUCLEOTIDE SEQUENCE</scope>
    <source>
        <strain evidence="6">CL551</strain>
    </source>
</reference>
<dbReference type="Pfam" id="PF05023">
    <property type="entry name" value="Phytochelatin"/>
    <property type="match status" value="1"/>
</dbReference>
<dbReference type="GO" id="GO:0046938">
    <property type="term" value="P:phytochelatin biosynthetic process"/>
    <property type="evidence" value="ECO:0007669"/>
    <property type="project" value="InterPro"/>
</dbReference>
<evidence type="ECO:0000256" key="3">
    <source>
        <dbReference type="ARBA" id="ARBA00022679"/>
    </source>
</evidence>
<evidence type="ECO:0000256" key="1">
    <source>
        <dbReference type="ARBA" id="ARBA00012468"/>
    </source>
</evidence>
<dbReference type="PROSITE" id="PS51443">
    <property type="entry name" value="PCS"/>
    <property type="match status" value="1"/>
</dbReference>
<feature type="domain" description="Peptidase C83" evidence="5">
    <location>
        <begin position="69"/>
        <end position="287"/>
    </location>
</feature>
<dbReference type="PANTHER" id="PTHR33447">
    <property type="entry name" value="GLUTATHIONE GAMMA-GLUTAMYLCYSTEINYLTRANSFERASE"/>
    <property type="match status" value="1"/>
</dbReference>
<dbReference type="Gene3D" id="3.90.70.30">
    <property type="entry name" value="Phytochelatin synthase, N-terminal domain"/>
    <property type="match status" value="1"/>
</dbReference>
<comment type="caution">
    <text evidence="6">The sequence shown here is derived from an EMBL/GenBank/DDBJ whole genome shotgun (WGS) entry which is preliminary data.</text>
</comment>
<dbReference type="AlphaFoldDB" id="A0A9N9E181"/>
<sequence>MSLKQIVRSRNSLLLLRLFVVRNSSRIPISKSRQFSSSFMPLSFPHLPRESFNISPFSVQIKEDNGLPSEPLTFQGRELPDFLIKINSPVGKEIFKESLNQGYAEGYFNLSSCFSHQMEPSYCGLSSLSVVLNALQVKDAPVWKGPWRWWSDELLSCCSPIEEVKKNGTTFAQFACLAKCHCDVVVKRADHITKEEFIEDLKKVCSSSENFMVISFSRNSLKQTGDGHFSPIGAYNPERNMALVLDVARFKYPPYFASVDLLFDAMQPLDKVTNLPRGYFLLSSNPHHKAIPLCKLSQEKDGNNVMVNWTTLGKTFCQDIPRQLQTERPKTLEEVAKIVLDNPSLRSLERVRSVDANTSTGNSESEHLNKLVNDISKSPLYPIVYSIYRQSIQPKELENLVDHKAAFATLFLLSSPSTMFSGLEPALAKKLESYQDRVDMSLILKQEVERMNEEIKDLVVNFCNCGSNPLLDLGGTHNKTCGTCS</sequence>
<accession>A0A9N9E181</accession>
<dbReference type="InterPro" id="IPR007719">
    <property type="entry name" value="PCS_N"/>
</dbReference>